<feature type="compositionally biased region" description="Basic and acidic residues" evidence="1">
    <location>
        <begin position="242"/>
        <end position="316"/>
    </location>
</feature>
<feature type="compositionally biased region" description="Polar residues" evidence="1">
    <location>
        <begin position="538"/>
        <end position="547"/>
    </location>
</feature>
<dbReference type="InterPro" id="IPR046784">
    <property type="entry name" value="Eap1"/>
</dbReference>
<proteinExistence type="predicted"/>
<accession>A0A2T2N921</accession>
<keyword evidence="3" id="KW-1185">Reference proteome</keyword>
<feature type="compositionally biased region" description="Polar residues" evidence="1">
    <location>
        <begin position="500"/>
        <end position="511"/>
    </location>
</feature>
<sequence length="859" mass="95334">MGGPTYTVEQLERLKESPLVKKPDGLPSILQWMEVPADQQNNINPASNSNNNNNTSRRARGNGRDGDAAGDRADRPLINPMGQFGRRPSQQPEDTVLGPPKLAFASASRAVKGAEDKRTGIISIDGDQLGDRFPRERNERWRDRDGDRPRDKGFPNGRRAGREEGEGWTSVKGRKSLGQDEFDRGFGRNGDRDREKKDVELDADAPPRRGGNRDKFDRWGRRDENNTKEAEGNRFSGGQGGWRDRERDRERDKERDWTRGKGLEEDPEWMDSRTPVDSRNSKKEPKAHTQEDFQRWKESMRAKDTPTDERDDHKTENPSAKDPPASIIANQPIRTALTPTVEAGPGGLFGNWGKDKSAEITGTESISAKAKPAQKSRFMTMFAKPEEPAAPSPPVTSNVASPEPPADNSNADKEGFQRILQMLGGAAISSPQPMAQGNIPPPPTNGARQGGIPLDFQHQSPPPEPQDNRPNPRQQPSRTLEQQNMLEHILAPRPSGPESRPSQQAMFSMSPDNALLERFNLPRAESNRPEQDFPIQQPPSRNNNAPQDANLAAILNNRAQHDANRDRETKQRERDFLLTLMQQPSRATPPQMHNQNLPRPSIDQNMPFFEQAGPRPQGQNKGRGGPPPAYMDEARAFAETEMMLRQQQIREMTIQQQQQQQQQQEVMRNKNPRMPMGFPGHEDPALAGLQRRNTAGEIPRQMTNMGIPSQPVPDMPYMGGRQPGMPPTPQDRPNIPPPPGFGGPMRQPPGLAGPGPHQQMGPGPLSAGNTPLGHPPGFGPPGNVRGGPFPGPGNGMQVPPQGYFPPPGYAPHMALRGGEDPRMMFEQFGGPNPRQPAFLDLHYATWDWSQFERGVQDSV</sequence>
<feature type="compositionally biased region" description="Low complexity" evidence="1">
    <location>
        <begin position="744"/>
        <end position="764"/>
    </location>
</feature>
<dbReference type="AlphaFoldDB" id="A0A2T2N921"/>
<gene>
    <name evidence="2" type="ORF">BS50DRAFT_638525</name>
</gene>
<feature type="compositionally biased region" description="Basic and acidic residues" evidence="1">
    <location>
        <begin position="129"/>
        <end position="153"/>
    </location>
</feature>
<dbReference type="Proteomes" id="UP000240883">
    <property type="component" value="Unassembled WGS sequence"/>
</dbReference>
<dbReference type="EMBL" id="KZ678142">
    <property type="protein sequence ID" value="PSN61924.1"/>
    <property type="molecule type" value="Genomic_DNA"/>
</dbReference>
<organism evidence="2 3">
    <name type="scientific">Corynespora cassiicola Philippines</name>
    <dbReference type="NCBI Taxonomy" id="1448308"/>
    <lineage>
        <taxon>Eukaryota</taxon>
        <taxon>Fungi</taxon>
        <taxon>Dikarya</taxon>
        <taxon>Ascomycota</taxon>
        <taxon>Pezizomycotina</taxon>
        <taxon>Dothideomycetes</taxon>
        <taxon>Pleosporomycetidae</taxon>
        <taxon>Pleosporales</taxon>
        <taxon>Corynesporascaceae</taxon>
        <taxon>Corynespora</taxon>
    </lineage>
</organism>
<feature type="compositionally biased region" description="Basic and acidic residues" evidence="1">
    <location>
        <begin position="62"/>
        <end position="75"/>
    </location>
</feature>
<feature type="region of interest" description="Disordered" evidence="1">
    <location>
        <begin position="380"/>
        <end position="547"/>
    </location>
</feature>
<feature type="compositionally biased region" description="Pro residues" evidence="1">
    <location>
        <begin position="724"/>
        <end position="741"/>
    </location>
</feature>
<evidence type="ECO:0000313" key="2">
    <source>
        <dbReference type="EMBL" id="PSN61924.1"/>
    </source>
</evidence>
<feature type="compositionally biased region" description="Basic and acidic residues" evidence="1">
    <location>
        <begin position="177"/>
        <end position="232"/>
    </location>
</feature>
<evidence type="ECO:0000256" key="1">
    <source>
        <dbReference type="SAM" id="MobiDB-lite"/>
    </source>
</evidence>
<evidence type="ECO:0000313" key="3">
    <source>
        <dbReference type="Proteomes" id="UP000240883"/>
    </source>
</evidence>
<dbReference type="Pfam" id="PF20566">
    <property type="entry name" value="Eap1"/>
    <property type="match status" value="1"/>
</dbReference>
<protein>
    <submittedName>
        <fullName evidence="2">Uncharacterized protein</fullName>
    </submittedName>
</protein>
<feature type="region of interest" description="Disordered" evidence="1">
    <location>
        <begin position="716"/>
        <end position="815"/>
    </location>
</feature>
<feature type="compositionally biased region" description="Low complexity" evidence="1">
    <location>
        <begin position="41"/>
        <end position="56"/>
    </location>
</feature>
<reference evidence="2 3" key="1">
    <citation type="journal article" date="2018" name="Front. Microbiol.">
        <title>Genome-Wide Analysis of Corynespora cassiicola Leaf Fall Disease Putative Effectors.</title>
        <authorList>
            <person name="Lopez D."/>
            <person name="Ribeiro S."/>
            <person name="Label P."/>
            <person name="Fumanal B."/>
            <person name="Venisse J.S."/>
            <person name="Kohler A."/>
            <person name="de Oliveira R.R."/>
            <person name="Labutti K."/>
            <person name="Lipzen A."/>
            <person name="Lail K."/>
            <person name="Bauer D."/>
            <person name="Ohm R.A."/>
            <person name="Barry K.W."/>
            <person name="Spatafora J."/>
            <person name="Grigoriev I.V."/>
            <person name="Martin F.M."/>
            <person name="Pujade-Renaud V."/>
        </authorList>
    </citation>
    <scope>NUCLEOTIDE SEQUENCE [LARGE SCALE GENOMIC DNA]</scope>
    <source>
        <strain evidence="2 3">Philippines</strain>
    </source>
</reference>
<feature type="region of interest" description="Disordered" evidence="1">
    <location>
        <begin position="31"/>
        <end position="332"/>
    </location>
</feature>
<name>A0A2T2N921_CORCC</name>
<feature type="compositionally biased region" description="Low complexity" evidence="1">
    <location>
        <begin position="468"/>
        <end position="478"/>
    </location>
</feature>
<dbReference type="OrthoDB" id="2504266at2759"/>